<dbReference type="Gene3D" id="3.20.20.70">
    <property type="entry name" value="Aldolase class I"/>
    <property type="match status" value="1"/>
</dbReference>
<keyword evidence="3" id="KW-1185">Reference proteome</keyword>
<proteinExistence type="predicted"/>
<feature type="region of interest" description="Disordered" evidence="1">
    <location>
        <begin position="82"/>
        <end position="148"/>
    </location>
</feature>
<sequence length="148" mass="15869">MRPSSDAAEIALSVVHESGVRQVADSVESHESLAPDPVFPARCAHRPGRDRAGRRRPRRPGGAARRSADDWFMDAVTSGAPRTLRDKPAFLGHGDRLADLCTDGPRREDREPDPGGHRGHRADPDLARNGGSPARICPAVPGRNTCGS</sequence>
<protein>
    <submittedName>
        <fullName evidence="2">Uncharacterized protein</fullName>
    </submittedName>
</protein>
<dbReference type="Proteomes" id="UP000641932">
    <property type="component" value="Unassembled WGS sequence"/>
</dbReference>
<dbReference type="AlphaFoldDB" id="A0A918DY89"/>
<name>A0A918DY89_9ACTN</name>
<evidence type="ECO:0000313" key="2">
    <source>
        <dbReference type="EMBL" id="GGO91307.1"/>
    </source>
</evidence>
<evidence type="ECO:0000313" key="3">
    <source>
        <dbReference type="Proteomes" id="UP000641932"/>
    </source>
</evidence>
<organism evidence="2 3">
    <name type="scientific">Wenjunlia tyrosinilytica</name>
    <dbReference type="NCBI Taxonomy" id="1544741"/>
    <lineage>
        <taxon>Bacteria</taxon>
        <taxon>Bacillati</taxon>
        <taxon>Actinomycetota</taxon>
        <taxon>Actinomycetes</taxon>
        <taxon>Kitasatosporales</taxon>
        <taxon>Streptomycetaceae</taxon>
        <taxon>Wenjunlia</taxon>
    </lineage>
</organism>
<comment type="caution">
    <text evidence="2">The sequence shown here is derived from an EMBL/GenBank/DDBJ whole genome shotgun (WGS) entry which is preliminary data.</text>
</comment>
<reference evidence="2" key="1">
    <citation type="journal article" date="2014" name="Int. J. Syst. Evol. Microbiol.">
        <title>Complete genome sequence of Corynebacterium casei LMG S-19264T (=DSM 44701T), isolated from a smear-ripened cheese.</title>
        <authorList>
            <consortium name="US DOE Joint Genome Institute (JGI-PGF)"/>
            <person name="Walter F."/>
            <person name="Albersmeier A."/>
            <person name="Kalinowski J."/>
            <person name="Ruckert C."/>
        </authorList>
    </citation>
    <scope>NUCLEOTIDE SEQUENCE</scope>
    <source>
        <strain evidence="2">CGMCC 4.7201</strain>
    </source>
</reference>
<feature type="compositionally biased region" description="Basic and acidic residues" evidence="1">
    <location>
        <begin position="83"/>
        <end position="126"/>
    </location>
</feature>
<feature type="compositionally biased region" description="Basic residues" evidence="1">
    <location>
        <begin position="43"/>
        <end position="59"/>
    </location>
</feature>
<gene>
    <name evidence="2" type="ORF">GCM10012280_38850</name>
</gene>
<reference evidence="2" key="2">
    <citation type="submission" date="2020-09" db="EMBL/GenBank/DDBJ databases">
        <authorList>
            <person name="Sun Q."/>
            <person name="Zhou Y."/>
        </authorList>
    </citation>
    <scope>NUCLEOTIDE SEQUENCE</scope>
    <source>
        <strain evidence="2">CGMCC 4.7201</strain>
    </source>
</reference>
<accession>A0A918DY89</accession>
<evidence type="ECO:0000256" key="1">
    <source>
        <dbReference type="SAM" id="MobiDB-lite"/>
    </source>
</evidence>
<dbReference type="InterPro" id="IPR013785">
    <property type="entry name" value="Aldolase_TIM"/>
</dbReference>
<feature type="region of interest" description="Disordered" evidence="1">
    <location>
        <begin position="23"/>
        <end position="69"/>
    </location>
</feature>
<dbReference type="EMBL" id="BMMS01000016">
    <property type="protein sequence ID" value="GGO91307.1"/>
    <property type="molecule type" value="Genomic_DNA"/>
</dbReference>